<dbReference type="InterPro" id="IPR057736">
    <property type="entry name" value="SAF_PseI/NeuA/NeuB"/>
</dbReference>
<dbReference type="Gene3D" id="3.90.1210.10">
    <property type="entry name" value="Antifreeze-like/N-acetylneuraminic acid synthase C-terminal domain"/>
    <property type="match status" value="1"/>
</dbReference>
<feature type="domain" description="AFP-like" evidence="1">
    <location>
        <begin position="292"/>
        <end position="348"/>
    </location>
</feature>
<dbReference type="RefSeq" id="WP_425345541.1">
    <property type="nucleotide sequence ID" value="NZ_JBGUBD010000005.1"/>
</dbReference>
<dbReference type="PANTHER" id="PTHR42966:SF1">
    <property type="entry name" value="SIALIC ACID SYNTHASE"/>
    <property type="match status" value="1"/>
</dbReference>
<dbReference type="EMBL" id="JBGUBD010000005">
    <property type="protein sequence ID" value="MFA9478615.1"/>
    <property type="molecule type" value="Genomic_DNA"/>
</dbReference>
<sequence length="348" mass="36741">MPQVSDWFGPATTTAPPRVWLLAELGVNHDGSVDRALELTRAAKSAGADAIKLQRFEPDRLLSNQALLADYQTGKADDAAALLRSLVLSVDEMRIIRDAARAAGLKFVVTPFSLADVADLASLEVDAVKIASPDAVNLPLLRESANLGVPMLVSTGTCELAELTATVELLRTHSAGGCIMQCVSSYPTPTDAAALGGIAALATQFGDIPVGYSDHTPDTHTGALAVASGAVVLEKHVTYDRAAVGPDHAVSLEPDTFAEYVRLARQAATMTGPRCKAVLSIENDVRQVSRQSLCATRDLPADHVLTREDLTIKRPGTGLPAAVLMETIGRRLARPVRANDLLLADDLA</sequence>
<dbReference type="SMART" id="SM00858">
    <property type="entry name" value="SAF"/>
    <property type="match status" value="1"/>
</dbReference>
<dbReference type="SUPFAM" id="SSF51569">
    <property type="entry name" value="Aldolase"/>
    <property type="match status" value="1"/>
</dbReference>
<evidence type="ECO:0000313" key="2">
    <source>
        <dbReference type="EMBL" id="MFA9478615.1"/>
    </source>
</evidence>
<reference evidence="2 3" key="1">
    <citation type="submission" date="2024-08" db="EMBL/GenBank/DDBJ databases">
        <title>Whole-genome sequencing of halo(alkali)philic microorganisms from hypersaline lakes.</title>
        <authorList>
            <person name="Sorokin D.Y."/>
            <person name="Merkel A.Y."/>
            <person name="Messina E."/>
            <person name="Yakimov M."/>
        </authorList>
    </citation>
    <scope>NUCLEOTIDE SEQUENCE [LARGE SCALE GENOMIC DNA]</scope>
    <source>
        <strain evidence="2 3">AB-hyl4</strain>
    </source>
</reference>
<dbReference type="Pfam" id="PF03102">
    <property type="entry name" value="NeuB"/>
    <property type="match status" value="1"/>
</dbReference>
<dbReference type="InterPro" id="IPR051690">
    <property type="entry name" value="PseI-like"/>
</dbReference>
<accession>A0ABV4U622</accession>
<dbReference type="InterPro" id="IPR036732">
    <property type="entry name" value="AFP_Neu5c_C_sf"/>
</dbReference>
<proteinExistence type="predicted"/>
<evidence type="ECO:0000259" key="1">
    <source>
        <dbReference type="PROSITE" id="PS50844"/>
    </source>
</evidence>
<comment type="caution">
    <text evidence="2">The sequence shown here is derived from an EMBL/GenBank/DDBJ whole genome shotgun (WGS) entry which is preliminary data.</text>
</comment>
<name>A0ABV4U622_9BACT</name>
<dbReference type="InterPro" id="IPR013974">
    <property type="entry name" value="SAF"/>
</dbReference>
<dbReference type="Pfam" id="PF08666">
    <property type="entry name" value="SAF"/>
    <property type="match status" value="1"/>
</dbReference>
<dbReference type="InterPro" id="IPR013785">
    <property type="entry name" value="Aldolase_TIM"/>
</dbReference>
<dbReference type="PANTHER" id="PTHR42966">
    <property type="entry name" value="N-ACETYLNEURAMINATE SYNTHASE"/>
    <property type="match status" value="1"/>
</dbReference>
<keyword evidence="3" id="KW-1185">Reference proteome</keyword>
<protein>
    <submittedName>
        <fullName evidence="2">N-acetylneuraminate synthase family protein</fullName>
    </submittedName>
</protein>
<dbReference type="Gene3D" id="3.20.20.70">
    <property type="entry name" value="Aldolase class I"/>
    <property type="match status" value="1"/>
</dbReference>
<dbReference type="CDD" id="cd11615">
    <property type="entry name" value="SAF_NeuB_like"/>
    <property type="match status" value="1"/>
</dbReference>
<dbReference type="InterPro" id="IPR013132">
    <property type="entry name" value="PseI/NeuA/B-like_N"/>
</dbReference>
<dbReference type="Proteomes" id="UP001575105">
    <property type="component" value="Unassembled WGS sequence"/>
</dbReference>
<dbReference type="PROSITE" id="PS50844">
    <property type="entry name" value="AFP_LIKE"/>
    <property type="match status" value="1"/>
</dbReference>
<evidence type="ECO:0000313" key="3">
    <source>
        <dbReference type="Proteomes" id="UP001575105"/>
    </source>
</evidence>
<dbReference type="InterPro" id="IPR006190">
    <property type="entry name" value="SAF_AFP_Neu5Ac"/>
</dbReference>
<dbReference type="SUPFAM" id="SSF51269">
    <property type="entry name" value="AFP III-like domain"/>
    <property type="match status" value="1"/>
</dbReference>
<gene>
    <name evidence="2" type="ORF">ACERK3_09940</name>
</gene>
<organism evidence="2 3">
    <name type="scientific">Natronomicrosphaera hydrolytica</name>
    <dbReference type="NCBI Taxonomy" id="3242702"/>
    <lineage>
        <taxon>Bacteria</taxon>
        <taxon>Pseudomonadati</taxon>
        <taxon>Planctomycetota</taxon>
        <taxon>Phycisphaerae</taxon>
        <taxon>Phycisphaerales</taxon>
        <taxon>Phycisphaeraceae</taxon>
        <taxon>Natronomicrosphaera</taxon>
    </lineage>
</organism>